<comment type="caution">
    <text evidence="1">The sequence shown here is derived from an EMBL/GenBank/DDBJ whole genome shotgun (WGS) entry which is preliminary data.</text>
</comment>
<organism evidence="1 2">
    <name type="scientific">Dyadobacter beijingensis</name>
    <dbReference type="NCBI Taxonomy" id="365489"/>
    <lineage>
        <taxon>Bacteria</taxon>
        <taxon>Pseudomonadati</taxon>
        <taxon>Bacteroidota</taxon>
        <taxon>Cytophagia</taxon>
        <taxon>Cytophagales</taxon>
        <taxon>Spirosomataceae</taxon>
        <taxon>Dyadobacter</taxon>
    </lineage>
</organism>
<protein>
    <submittedName>
        <fullName evidence="1">Uncharacterized protein</fullName>
    </submittedName>
</protein>
<proteinExistence type="predicted"/>
<name>A0ABQ2HLB4_9BACT</name>
<keyword evidence="2" id="KW-1185">Reference proteome</keyword>
<reference evidence="2" key="1">
    <citation type="journal article" date="2019" name="Int. J. Syst. Evol. Microbiol.">
        <title>The Global Catalogue of Microorganisms (GCM) 10K type strain sequencing project: providing services to taxonomists for standard genome sequencing and annotation.</title>
        <authorList>
            <consortium name="The Broad Institute Genomics Platform"/>
            <consortium name="The Broad Institute Genome Sequencing Center for Infectious Disease"/>
            <person name="Wu L."/>
            <person name="Ma J."/>
        </authorList>
    </citation>
    <scope>NUCLEOTIDE SEQUENCE [LARGE SCALE GENOMIC DNA]</scope>
    <source>
        <strain evidence="2">CGMCC 1.6375</strain>
    </source>
</reference>
<sequence>MEITLNTLKKHIGGVQTSLKMDTVLPFVKVATRDFRKAIGAELFAALPGLSADLLESAEGCIVWAAYDKAVPHLKIRVGDLGMAKNSPANTVAITKWEYVDTREANVAMIDLFQEFFWETLEEEMPQAWTSSQAYRERNRLFLRSATELGHYAPLVGRNSRFFADLIKFVNRAENEYIAPLITRPVFRALKTRWQDAEVELTEIERELIEKIRFAAAFLTLHEAYPYLPLLVDNEGVRQIRKKDGIREEDIGEKSYRQAQRRQLWQDAQLYLSQLTEFMEEVASPTIFPEYYESKIALSSCDETEDYTHKPHVLL</sequence>
<evidence type="ECO:0000313" key="1">
    <source>
        <dbReference type="EMBL" id="GGM81935.1"/>
    </source>
</evidence>
<dbReference type="Pfam" id="PF20459">
    <property type="entry name" value="DUF6712"/>
    <property type="match status" value="2"/>
</dbReference>
<dbReference type="InterPro" id="IPR046558">
    <property type="entry name" value="DUF6712"/>
</dbReference>
<dbReference type="EMBL" id="BMLI01000001">
    <property type="protein sequence ID" value="GGM81935.1"/>
    <property type="molecule type" value="Genomic_DNA"/>
</dbReference>
<dbReference type="RefSeq" id="WP_308425697.1">
    <property type="nucleotide sequence ID" value="NZ_BMLI01000001.1"/>
</dbReference>
<accession>A0ABQ2HLB4</accession>
<dbReference type="Proteomes" id="UP000632339">
    <property type="component" value="Unassembled WGS sequence"/>
</dbReference>
<evidence type="ECO:0000313" key="2">
    <source>
        <dbReference type="Proteomes" id="UP000632339"/>
    </source>
</evidence>
<gene>
    <name evidence="1" type="ORF">GCM10010967_12110</name>
</gene>